<gene>
    <name evidence="2" type="ORF">WUBG_07259</name>
</gene>
<evidence type="ECO:0000256" key="1">
    <source>
        <dbReference type="SAM" id="Phobius"/>
    </source>
</evidence>
<evidence type="ECO:0000313" key="2">
    <source>
        <dbReference type="EMBL" id="EJW81834.1"/>
    </source>
</evidence>
<protein>
    <submittedName>
        <fullName evidence="2">Uncharacterized protein</fullName>
    </submittedName>
</protein>
<reference evidence="3" key="1">
    <citation type="submission" date="2012-08" db="EMBL/GenBank/DDBJ databases">
        <title>The Genome Sequence of Wuchereria bancrofti.</title>
        <authorList>
            <person name="Nutman T.B."/>
            <person name="Fink D.L."/>
            <person name="Russ C."/>
            <person name="Young S."/>
            <person name="Zeng Q."/>
            <person name="Koehrsen M."/>
            <person name="Alvarado L."/>
            <person name="Berlin A."/>
            <person name="Chapman S.B."/>
            <person name="Chen Z."/>
            <person name="Freedman E."/>
            <person name="Gellesch M."/>
            <person name="Goldberg J."/>
            <person name="Griggs A."/>
            <person name="Gujja S."/>
            <person name="Heilman E.R."/>
            <person name="Heiman D."/>
            <person name="Hepburn T."/>
            <person name="Howarth C."/>
            <person name="Jen D."/>
            <person name="Larson L."/>
            <person name="Lewis B."/>
            <person name="Mehta T."/>
            <person name="Park D."/>
            <person name="Pearson M."/>
            <person name="Roberts A."/>
            <person name="Saif S."/>
            <person name="Shea T."/>
            <person name="Shenoy N."/>
            <person name="Sisk P."/>
            <person name="Stolte C."/>
            <person name="Sykes S."/>
            <person name="Walk T."/>
            <person name="White J."/>
            <person name="Yandava C."/>
            <person name="Haas B."/>
            <person name="Henn M.R."/>
            <person name="Nusbaum C."/>
            <person name="Birren B."/>
        </authorList>
    </citation>
    <scope>NUCLEOTIDE SEQUENCE [LARGE SCALE GENOMIC DNA]</scope>
    <source>
        <strain evidence="3">NA</strain>
    </source>
</reference>
<evidence type="ECO:0000313" key="3">
    <source>
        <dbReference type="Proteomes" id="UP000004810"/>
    </source>
</evidence>
<keyword evidence="1" id="KW-0812">Transmembrane</keyword>
<dbReference type="AlphaFoldDB" id="J9F3C7"/>
<proteinExistence type="predicted"/>
<keyword evidence="1" id="KW-1133">Transmembrane helix</keyword>
<accession>J9F3C7</accession>
<keyword evidence="1" id="KW-0472">Membrane</keyword>
<dbReference type="Proteomes" id="UP000004810">
    <property type="component" value="Unassembled WGS sequence"/>
</dbReference>
<name>J9F3C7_WUCBA</name>
<dbReference type="EMBL" id="ADBV01003333">
    <property type="protein sequence ID" value="EJW81834.1"/>
    <property type="molecule type" value="Genomic_DNA"/>
</dbReference>
<organism evidence="2 3">
    <name type="scientific">Wuchereria bancrofti</name>
    <dbReference type="NCBI Taxonomy" id="6293"/>
    <lineage>
        <taxon>Eukaryota</taxon>
        <taxon>Metazoa</taxon>
        <taxon>Ecdysozoa</taxon>
        <taxon>Nematoda</taxon>
        <taxon>Chromadorea</taxon>
        <taxon>Rhabditida</taxon>
        <taxon>Spirurina</taxon>
        <taxon>Spiruromorpha</taxon>
        <taxon>Filarioidea</taxon>
        <taxon>Onchocercidae</taxon>
        <taxon>Wuchereria</taxon>
    </lineage>
</organism>
<comment type="caution">
    <text evidence="2">The sequence shown here is derived from an EMBL/GenBank/DDBJ whole genome shotgun (WGS) entry which is preliminary data.</text>
</comment>
<feature type="transmembrane region" description="Helical" evidence="1">
    <location>
        <begin position="20"/>
        <end position="40"/>
    </location>
</feature>
<sequence>MLLHRSFSCTAALSILRCKIVPSVECFVLVFVSCFVYFRYSKLKIGSVKLFGTLYDVILTPFTFY</sequence>